<feature type="non-terminal residue" evidence="1">
    <location>
        <position position="1"/>
    </location>
</feature>
<protein>
    <submittedName>
        <fullName evidence="1">Uncharacterized protein</fullName>
    </submittedName>
</protein>
<dbReference type="Proteomes" id="UP000265520">
    <property type="component" value="Unassembled WGS sequence"/>
</dbReference>
<evidence type="ECO:0000313" key="2">
    <source>
        <dbReference type="Proteomes" id="UP000265520"/>
    </source>
</evidence>
<evidence type="ECO:0000313" key="1">
    <source>
        <dbReference type="EMBL" id="MCI79987.1"/>
    </source>
</evidence>
<name>A0A392UVY9_9FABA</name>
<dbReference type="AlphaFoldDB" id="A0A392UVY9"/>
<organism evidence="1 2">
    <name type="scientific">Trifolium medium</name>
    <dbReference type="NCBI Taxonomy" id="97028"/>
    <lineage>
        <taxon>Eukaryota</taxon>
        <taxon>Viridiplantae</taxon>
        <taxon>Streptophyta</taxon>
        <taxon>Embryophyta</taxon>
        <taxon>Tracheophyta</taxon>
        <taxon>Spermatophyta</taxon>
        <taxon>Magnoliopsida</taxon>
        <taxon>eudicotyledons</taxon>
        <taxon>Gunneridae</taxon>
        <taxon>Pentapetalae</taxon>
        <taxon>rosids</taxon>
        <taxon>fabids</taxon>
        <taxon>Fabales</taxon>
        <taxon>Fabaceae</taxon>
        <taxon>Papilionoideae</taxon>
        <taxon>50 kb inversion clade</taxon>
        <taxon>NPAAA clade</taxon>
        <taxon>Hologalegina</taxon>
        <taxon>IRL clade</taxon>
        <taxon>Trifolieae</taxon>
        <taxon>Trifolium</taxon>
    </lineage>
</organism>
<comment type="caution">
    <text evidence="1">The sequence shown here is derived from an EMBL/GenBank/DDBJ whole genome shotgun (WGS) entry which is preliminary data.</text>
</comment>
<sequence length="29" mass="3089">DNQLITPGLHVKSSGVALGNGEYICGMWQ</sequence>
<dbReference type="EMBL" id="LXQA010985432">
    <property type="protein sequence ID" value="MCI79987.1"/>
    <property type="molecule type" value="Genomic_DNA"/>
</dbReference>
<proteinExistence type="predicted"/>
<reference evidence="1 2" key="1">
    <citation type="journal article" date="2018" name="Front. Plant Sci.">
        <title>Red Clover (Trifolium pratense) and Zigzag Clover (T. medium) - A Picture of Genomic Similarities and Differences.</title>
        <authorList>
            <person name="Dluhosova J."/>
            <person name="Istvanek J."/>
            <person name="Nedelnik J."/>
            <person name="Repkova J."/>
        </authorList>
    </citation>
    <scope>NUCLEOTIDE SEQUENCE [LARGE SCALE GENOMIC DNA]</scope>
    <source>
        <strain evidence="2">cv. 10/8</strain>
        <tissue evidence="1">Leaf</tissue>
    </source>
</reference>
<accession>A0A392UVY9</accession>
<keyword evidence="2" id="KW-1185">Reference proteome</keyword>